<dbReference type="InterPro" id="IPR050951">
    <property type="entry name" value="Retrovirus_Pol_polyprotein"/>
</dbReference>
<feature type="domain" description="Integrase catalytic" evidence="7">
    <location>
        <begin position="112"/>
        <end position="232"/>
    </location>
</feature>
<dbReference type="InterPro" id="IPR043502">
    <property type="entry name" value="DNA/RNA_pol_sf"/>
</dbReference>
<dbReference type="GO" id="GO:0015074">
    <property type="term" value="P:DNA integration"/>
    <property type="evidence" value="ECO:0007669"/>
    <property type="project" value="InterPro"/>
</dbReference>
<dbReference type="GO" id="GO:0003964">
    <property type="term" value="F:RNA-directed DNA polymerase activity"/>
    <property type="evidence" value="ECO:0007669"/>
    <property type="project" value="UniProtKB-KW"/>
</dbReference>
<dbReference type="InterPro" id="IPR001584">
    <property type="entry name" value="Integrase_cat-core"/>
</dbReference>
<dbReference type="AlphaFoldDB" id="A0A151R8F7"/>
<dbReference type="GO" id="GO:0004519">
    <property type="term" value="F:endonuclease activity"/>
    <property type="evidence" value="ECO:0007669"/>
    <property type="project" value="UniProtKB-KW"/>
</dbReference>
<dbReference type="GO" id="GO:0003676">
    <property type="term" value="F:nucleic acid binding"/>
    <property type="evidence" value="ECO:0007669"/>
    <property type="project" value="InterPro"/>
</dbReference>
<proteinExistence type="predicted"/>
<organism evidence="8 9">
    <name type="scientific">Cajanus cajan</name>
    <name type="common">Pigeon pea</name>
    <name type="synonym">Cajanus indicus</name>
    <dbReference type="NCBI Taxonomy" id="3821"/>
    <lineage>
        <taxon>Eukaryota</taxon>
        <taxon>Viridiplantae</taxon>
        <taxon>Streptophyta</taxon>
        <taxon>Embryophyta</taxon>
        <taxon>Tracheophyta</taxon>
        <taxon>Spermatophyta</taxon>
        <taxon>Magnoliopsida</taxon>
        <taxon>eudicotyledons</taxon>
        <taxon>Gunneridae</taxon>
        <taxon>Pentapetalae</taxon>
        <taxon>rosids</taxon>
        <taxon>fabids</taxon>
        <taxon>Fabales</taxon>
        <taxon>Fabaceae</taxon>
        <taxon>Papilionoideae</taxon>
        <taxon>50 kb inversion clade</taxon>
        <taxon>NPAAA clade</taxon>
        <taxon>indigoferoid/millettioid clade</taxon>
        <taxon>Phaseoleae</taxon>
        <taxon>Cajanus</taxon>
    </lineage>
</organism>
<dbReference type="Pfam" id="PF17917">
    <property type="entry name" value="RT_RNaseH"/>
    <property type="match status" value="1"/>
</dbReference>
<protein>
    <submittedName>
        <fullName evidence="8">Retrovirus-related Pol polyprotein from transposon 17.6</fullName>
    </submittedName>
</protein>
<evidence type="ECO:0000259" key="7">
    <source>
        <dbReference type="PROSITE" id="PS50994"/>
    </source>
</evidence>
<dbReference type="PANTHER" id="PTHR37984:SF5">
    <property type="entry name" value="PROTEIN NYNRIN-LIKE"/>
    <property type="match status" value="1"/>
</dbReference>
<evidence type="ECO:0000256" key="2">
    <source>
        <dbReference type="ARBA" id="ARBA00022695"/>
    </source>
</evidence>
<accession>A0A151R8F7</accession>
<dbReference type="SUPFAM" id="SSF56672">
    <property type="entry name" value="DNA/RNA polymerases"/>
    <property type="match status" value="1"/>
</dbReference>
<sequence length="341" mass="39342">MLALPDFSKPSDLETDAFTTTIGVVLLHNGHPLAYFSKKLCPKIKLASAYAKEMYTITETVKKWRQYLLGNHFRIFTDQQSLKHMLTQVYQTPEKQRWAFKLQGGMIFHHNRIFVPYVLHLRQRLLIVWEDINMDFVTHLPSSFDRTVIWVVVDWLSKYSHFLSLPTKFSATALANHFATDVYRLHGTPRSIVSNRDSIFLFWYNTSYHSAIDTIPFQASYGRPPPAVRGYIVESSTDTASESLLQDRAKNLLITKEQLRRTQQRGTKKIRVVSTLPLNQCSLVRPVSHKLGRRYHGPFQVICRIGAVAYELALPEQARLHPVFHVSLLRHFHGAPPSTSR</sequence>
<dbReference type="PROSITE" id="PS50994">
    <property type="entry name" value="INTEGRASE"/>
    <property type="match status" value="1"/>
</dbReference>
<keyword evidence="1" id="KW-0808">Transferase</keyword>
<keyword evidence="2" id="KW-0548">Nucleotidyltransferase</keyword>
<evidence type="ECO:0000256" key="1">
    <source>
        <dbReference type="ARBA" id="ARBA00022679"/>
    </source>
</evidence>
<keyword evidence="5" id="KW-0378">Hydrolase</keyword>
<evidence type="ECO:0000313" key="8">
    <source>
        <dbReference type="EMBL" id="KYP38900.1"/>
    </source>
</evidence>
<name>A0A151R8F7_CAJCA</name>
<dbReference type="InterPro" id="IPR056924">
    <property type="entry name" value="SH3_Tf2-1"/>
</dbReference>
<evidence type="ECO:0000256" key="5">
    <source>
        <dbReference type="ARBA" id="ARBA00022801"/>
    </source>
</evidence>
<evidence type="ECO:0000256" key="3">
    <source>
        <dbReference type="ARBA" id="ARBA00022722"/>
    </source>
</evidence>
<reference evidence="8" key="1">
    <citation type="journal article" date="2012" name="Nat. Biotechnol.">
        <title>Draft genome sequence of pigeonpea (Cajanus cajan), an orphan legume crop of resource-poor farmers.</title>
        <authorList>
            <person name="Varshney R.K."/>
            <person name="Chen W."/>
            <person name="Li Y."/>
            <person name="Bharti A.K."/>
            <person name="Saxena R.K."/>
            <person name="Schlueter J.A."/>
            <person name="Donoghue M.T."/>
            <person name="Azam S."/>
            <person name="Fan G."/>
            <person name="Whaley A.M."/>
            <person name="Farmer A.D."/>
            <person name="Sheridan J."/>
            <person name="Iwata A."/>
            <person name="Tuteja R."/>
            <person name="Penmetsa R.V."/>
            <person name="Wu W."/>
            <person name="Upadhyaya H.D."/>
            <person name="Yang S.P."/>
            <person name="Shah T."/>
            <person name="Saxena K.B."/>
            <person name="Michael T."/>
            <person name="McCombie W.R."/>
            <person name="Yang B."/>
            <person name="Zhang G."/>
            <person name="Yang H."/>
            <person name="Wang J."/>
            <person name="Spillane C."/>
            <person name="Cook D.R."/>
            <person name="May G.D."/>
            <person name="Xu X."/>
            <person name="Jackson S.A."/>
        </authorList>
    </citation>
    <scope>NUCLEOTIDE SEQUENCE [LARGE SCALE GENOMIC DNA]</scope>
</reference>
<dbReference type="SUPFAM" id="SSF53098">
    <property type="entry name" value="Ribonuclease H-like"/>
    <property type="match status" value="1"/>
</dbReference>
<evidence type="ECO:0000313" key="9">
    <source>
        <dbReference type="Proteomes" id="UP000075243"/>
    </source>
</evidence>
<dbReference type="EMBL" id="KQ483958">
    <property type="protein sequence ID" value="KYP38900.1"/>
    <property type="molecule type" value="Genomic_DNA"/>
</dbReference>
<dbReference type="Pfam" id="PF24626">
    <property type="entry name" value="SH3_Tf2-1"/>
    <property type="match status" value="1"/>
</dbReference>
<dbReference type="Gramene" id="C.cajan_36261.t">
    <property type="protein sequence ID" value="C.cajan_36261.t"/>
    <property type="gene ID" value="C.cajan_36261"/>
</dbReference>
<keyword evidence="4" id="KW-0255">Endonuclease</keyword>
<evidence type="ECO:0000256" key="6">
    <source>
        <dbReference type="ARBA" id="ARBA00022918"/>
    </source>
</evidence>
<keyword evidence="6" id="KW-0695">RNA-directed DNA polymerase</keyword>
<dbReference type="Gene3D" id="3.30.420.10">
    <property type="entry name" value="Ribonuclease H-like superfamily/Ribonuclease H"/>
    <property type="match status" value="1"/>
</dbReference>
<keyword evidence="9" id="KW-1185">Reference proteome</keyword>
<dbReference type="InterPro" id="IPR012337">
    <property type="entry name" value="RNaseH-like_sf"/>
</dbReference>
<gene>
    <name evidence="8" type="ORF">KK1_039838</name>
</gene>
<dbReference type="Proteomes" id="UP000075243">
    <property type="component" value="Unassembled WGS sequence"/>
</dbReference>
<keyword evidence="3" id="KW-0540">Nuclease</keyword>
<dbReference type="PANTHER" id="PTHR37984">
    <property type="entry name" value="PROTEIN CBG26694"/>
    <property type="match status" value="1"/>
</dbReference>
<dbReference type="InterPro" id="IPR036397">
    <property type="entry name" value="RNaseH_sf"/>
</dbReference>
<dbReference type="GO" id="GO:0016787">
    <property type="term" value="F:hydrolase activity"/>
    <property type="evidence" value="ECO:0007669"/>
    <property type="project" value="UniProtKB-KW"/>
</dbReference>
<evidence type="ECO:0000256" key="4">
    <source>
        <dbReference type="ARBA" id="ARBA00022759"/>
    </source>
</evidence>
<dbReference type="InterPro" id="IPR041373">
    <property type="entry name" value="RT_RNaseH"/>
</dbReference>